<dbReference type="GO" id="GO:0016787">
    <property type="term" value="F:hydrolase activity"/>
    <property type="evidence" value="ECO:0007669"/>
    <property type="project" value="InterPro"/>
</dbReference>
<accession>A0A127QES8</accession>
<feature type="domain" description="Dienelactone hydrolase" evidence="1">
    <location>
        <begin position="72"/>
        <end position="291"/>
    </location>
</feature>
<keyword evidence="3" id="KW-1185">Reference proteome</keyword>
<name>A0A127QES8_9BURK</name>
<evidence type="ECO:0000313" key="3">
    <source>
        <dbReference type="Proteomes" id="UP000071778"/>
    </source>
</evidence>
<dbReference type="InterPro" id="IPR006311">
    <property type="entry name" value="TAT_signal"/>
</dbReference>
<gene>
    <name evidence="2" type="ORF">CAter282_0691</name>
</gene>
<dbReference type="PANTHER" id="PTHR46623">
    <property type="entry name" value="CARBOXYMETHYLENEBUTENOLIDASE-RELATED"/>
    <property type="match status" value="1"/>
</dbReference>
<dbReference type="Proteomes" id="UP000071778">
    <property type="component" value="Chromosome"/>
</dbReference>
<dbReference type="PANTHER" id="PTHR46623:SF6">
    <property type="entry name" value="ALPHA_BETA-HYDROLASES SUPERFAMILY PROTEIN"/>
    <property type="match status" value="1"/>
</dbReference>
<dbReference type="PATRIC" id="fig|279058.17.peg.745"/>
<dbReference type="InterPro" id="IPR029058">
    <property type="entry name" value="AB_hydrolase_fold"/>
</dbReference>
<evidence type="ECO:0000313" key="2">
    <source>
        <dbReference type="EMBL" id="AMP08494.1"/>
    </source>
</evidence>
<reference evidence="2 3" key="1">
    <citation type="submission" date="2015-11" db="EMBL/GenBank/DDBJ databases">
        <title>Exploring the genomic traits of fungus-feeding bacterial genus Collimonas.</title>
        <authorList>
            <person name="Song C."/>
            <person name="Schmidt R."/>
            <person name="de Jager V."/>
            <person name="Krzyzanowska D."/>
            <person name="Jongedijk E."/>
            <person name="Cankar K."/>
            <person name="Beekwilder J."/>
            <person name="van Veen A."/>
            <person name="de Boer W."/>
            <person name="van Veen J.A."/>
            <person name="Garbeva P."/>
        </authorList>
    </citation>
    <scope>NUCLEOTIDE SEQUENCE [LARGE SCALE GENOMIC DNA]</scope>
    <source>
        <strain evidence="2 3">Ter282</strain>
    </source>
</reference>
<dbReference type="EMBL" id="CP013235">
    <property type="protein sequence ID" value="AMP08494.1"/>
    <property type="molecule type" value="Genomic_DNA"/>
</dbReference>
<organism evidence="2 3">
    <name type="scientific">Collimonas arenae</name>
    <dbReference type="NCBI Taxonomy" id="279058"/>
    <lineage>
        <taxon>Bacteria</taxon>
        <taxon>Pseudomonadati</taxon>
        <taxon>Pseudomonadota</taxon>
        <taxon>Betaproteobacteria</taxon>
        <taxon>Burkholderiales</taxon>
        <taxon>Oxalobacteraceae</taxon>
        <taxon>Collimonas</taxon>
    </lineage>
</organism>
<dbReference type="AlphaFoldDB" id="A0A127QES8"/>
<evidence type="ECO:0000259" key="1">
    <source>
        <dbReference type="Pfam" id="PF01738"/>
    </source>
</evidence>
<protein>
    <submittedName>
        <fullName evidence="2">Prolyl oligopeptidase family protein</fullName>
    </submittedName>
</protein>
<sequence length="294" mass="31751">MPNLEEDFDSLVAKTSLSGEVDRRTFLKTTLGTGFAAAVMPVTAQTVIKTDAVGLTAGALEIQQNGLSVPIYRAQPEGKTNLPVVLVISEIFGVHEHIADIARRFAKLGYLAIAPDLFIRQGNPAAFASIPELYKNVISKVPDDQVMGDIDACVAWAKENGGNVDKLAITGFCWGGRITWLYASHNPKVKVAAAWYGGLVGERNELTPKQPVDIAPTLKVPVLGLYGGKDQGITQEHVAQMKEALAKGSSKSEFVVYPNSGHAFNADYRPSYVEADAKDGWKRVLAWFRAHGVS</sequence>
<dbReference type="SUPFAM" id="SSF53474">
    <property type="entry name" value="alpha/beta-Hydrolases"/>
    <property type="match status" value="1"/>
</dbReference>
<dbReference type="Pfam" id="PF01738">
    <property type="entry name" value="DLH"/>
    <property type="match status" value="1"/>
</dbReference>
<dbReference type="PROSITE" id="PS51318">
    <property type="entry name" value="TAT"/>
    <property type="match status" value="1"/>
</dbReference>
<dbReference type="InterPro" id="IPR051049">
    <property type="entry name" value="Dienelactone_hydrolase-like"/>
</dbReference>
<dbReference type="InterPro" id="IPR002925">
    <property type="entry name" value="Dienelactn_hydro"/>
</dbReference>
<dbReference type="RefSeq" id="WP_061532265.1">
    <property type="nucleotide sequence ID" value="NZ_CP013233.1"/>
</dbReference>
<dbReference type="OrthoDB" id="9787933at2"/>
<proteinExistence type="predicted"/>
<dbReference type="Gene3D" id="3.40.50.1820">
    <property type="entry name" value="alpha/beta hydrolase"/>
    <property type="match status" value="1"/>
</dbReference>